<gene>
    <name evidence="1" type="ORF">GCM10017581_063020</name>
</gene>
<accession>A0A9W6NP09</accession>
<comment type="caution">
    <text evidence="1">The sequence shown here is derived from an EMBL/GenBank/DDBJ whole genome shotgun (WGS) entry which is preliminary data.</text>
</comment>
<name>A0A9W6NP09_9ACTN</name>
<evidence type="ECO:0000313" key="2">
    <source>
        <dbReference type="Proteomes" id="UP001143480"/>
    </source>
</evidence>
<sequence length="189" mass="21601">MITWLARLNDTGVTHTYRRQSEANAALAADLRQAKWVRVFASRGNELTRDSFVELWNRRAGTVRVKILLPDALSAPDSWLFQREQEVGEHDLAFRAGLLGRQVQANLDYLRAHVGDRPEVEVRLYDFPHLARIIATDRIAYLTVYSAREHGRNSPCVVFQNPSPMYDFCLRIFDLAWSRASAADLAQDS</sequence>
<keyword evidence="2" id="KW-1185">Reference proteome</keyword>
<dbReference type="EMBL" id="BSFP01000046">
    <property type="protein sequence ID" value="GLL04555.1"/>
    <property type="molecule type" value="Genomic_DNA"/>
</dbReference>
<evidence type="ECO:0000313" key="1">
    <source>
        <dbReference type="EMBL" id="GLL04555.1"/>
    </source>
</evidence>
<proteinExistence type="predicted"/>
<dbReference type="Proteomes" id="UP001143480">
    <property type="component" value="Unassembled WGS sequence"/>
</dbReference>
<reference evidence="1" key="1">
    <citation type="journal article" date="2014" name="Int. J. Syst. Evol. Microbiol.">
        <title>Complete genome sequence of Corynebacterium casei LMG S-19264T (=DSM 44701T), isolated from a smear-ripened cheese.</title>
        <authorList>
            <consortium name="US DOE Joint Genome Institute (JGI-PGF)"/>
            <person name="Walter F."/>
            <person name="Albersmeier A."/>
            <person name="Kalinowski J."/>
            <person name="Ruckert C."/>
        </authorList>
    </citation>
    <scope>NUCLEOTIDE SEQUENCE</scope>
    <source>
        <strain evidence="1">VKM Ac-1321</strain>
    </source>
</reference>
<dbReference type="AlphaFoldDB" id="A0A9W6NP09"/>
<protein>
    <submittedName>
        <fullName evidence="1">Uncharacterized protein</fullName>
    </submittedName>
</protein>
<organism evidence="1 2">
    <name type="scientific">Dactylosporangium matsuzakiense</name>
    <dbReference type="NCBI Taxonomy" id="53360"/>
    <lineage>
        <taxon>Bacteria</taxon>
        <taxon>Bacillati</taxon>
        <taxon>Actinomycetota</taxon>
        <taxon>Actinomycetes</taxon>
        <taxon>Micromonosporales</taxon>
        <taxon>Micromonosporaceae</taxon>
        <taxon>Dactylosporangium</taxon>
    </lineage>
</organism>
<reference evidence="1" key="2">
    <citation type="submission" date="2023-01" db="EMBL/GenBank/DDBJ databases">
        <authorList>
            <person name="Sun Q."/>
            <person name="Evtushenko L."/>
        </authorList>
    </citation>
    <scope>NUCLEOTIDE SEQUENCE</scope>
    <source>
        <strain evidence="1">VKM Ac-1321</strain>
    </source>
</reference>